<organism evidence="1 2">
    <name type="scientific">Portunus trituberculatus</name>
    <name type="common">Swimming crab</name>
    <name type="synonym">Neptunus trituberculatus</name>
    <dbReference type="NCBI Taxonomy" id="210409"/>
    <lineage>
        <taxon>Eukaryota</taxon>
        <taxon>Metazoa</taxon>
        <taxon>Ecdysozoa</taxon>
        <taxon>Arthropoda</taxon>
        <taxon>Crustacea</taxon>
        <taxon>Multicrustacea</taxon>
        <taxon>Malacostraca</taxon>
        <taxon>Eumalacostraca</taxon>
        <taxon>Eucarida</taxon>
        <taxon>Decapoda</taxon>
        <taxon>Pleocyemata</taxon>
        <taxon>Brachyura</taxon>
        <taxon>Eubrachyura</taxon>
        <taxon>Portunoidea</taxon>
        <taxon>Portunidae</taxon>
        <taxon>Portuninae</taxon>
        <taxon>Portunus</taxon>
    </lineage>
</organism>
<name>A0A5B7FE17_PORTR</name>
<reference evidence="1 2" key="1">
    <citation type="submission" date="2019-05" db="EMBL/GenBank/DDBJ databases">
        <title>Another draft genome of Portunus trituberculatus and its Hox gene families provides insights of decapod evolution.</title>
        <authorList>
            <person name="Jeong J.-H."/>
            <person name="Song I."/>
            <person name="Kim S."/>
            <person name="Choi T."/>
            <person name="Kim D."/>
            <person name="Ryu S."/>
            <person name="Kim W."/>
        </authorList>
    </citation>
    <scope>NUCLEOTIDE SEQUENCE [LARGE SCALE GENOMIC DNA]</scope>
    <source>
        <tissue evidence="1">Muscle</tissue>
    </source>
</reference>
<comment type="caution">
    <text evidence="1">The sequence shown here is derived from an EMBL/GenBank/DDBJ whole genome shotgun (WGS) entry which is preliminary data.</text>
</comment>
<keyword evidence="2" id="KW-1185">Reference proteome</keyword>
<evidence type="ECO:0000313" key="2">
    <source>
        <dbReference type="Proteomes" id="UP000324222"/>
    </source>
</evidence>
<dbReference type="EMBL" id="VSRR010005770">
    <property type="protein sequence ID" value="MPC43298.1"/>
    <property type="molecule type" value="Genomic_DNA"/>
</dbReference>
<evidence type="ECO:0000313" key="1">
    <source>
        <dbReference type="EMBL" id="MPC43298.1"/>
    </source>
</evidence>
<dbReference type="Proteomes" id="UP000324222">
    <property type="component" value="Unassembled WGS sequence"/>
</dbReference>
<dbReference type="AlphaFoldDB" id="A0A5B7FE17"/>
<accession>A0A5B7FE17</accession>
<protein>
    <submittedName>
        <fullName evidence="1">Uncharacterized protein</fullName>
    </submittedName>
</protein>
<proteinExistence type="predicted"/>
<gene>
    <name evidence="1" type="ORF">E2C01_036942</name>
</gene>
<sequence length="64" mass="7289">MFESRVQLLETDVMAVVPSGGNKGGKYGELQQQCHFTFTMEDTDDLRKLVALINPRNRHNILLL</sequence>